<feature type="domain" description="G-box binding protein multifunctional mosaic region" evidence="3">
    <location>
        <begin position="37"/>
        <end position="103"/>
    </location>
</feature>
<keyword evidence="2" id="KW-0812">Transmembrane</keyword>
<feature type="region of interest" description="Disordered" evidence="1">
    <location>
        <begin position="39"/>
        <end position="78"/>
    </location>
</feature>
<dbReference type="PANTHER" id="PTHR45727">
    <property type="entry name" value="NPC INTRACELLULAR CHOLESTEROL TRANSPORTER 1"/>
    <property type="match status" value="1"/>
</dbReference>
<evidence type="ECO:0000256" key="1">
    <source>
        <dbReference type="SAM" id="MobiDB-lite"/>
    </source>
</evidence>
<evidence type="ECO:0000256" key="2">
    <source>
        <dbReference type="SAM" id="Phobius"/>
    </source>
</evidence>
<feature type="compositionally biased region" description="Polar residues" evidence="1">
    <location>
        <begin position="58"/>
        <end position="72"/>
    </location>
</feature>
<evidence type="ECO:0000259" key="3">
    <source>
        <dbReference type="Pfam" id="PF07777"/>
    </source>
</evidence>
<keyword evidence="2" id="KW-0472">Membrane</keyword>
<gene>
    <name evidence="4" type="ORF">V8G54_009545</name>
</gene>
<organism evidence="4 5">
    <name type="scientific">Vigna mungo</name>
    <name type="common">Black gram</name>
    <name type="synonym">Phaseolus mungo</name>
    <dbReference type="NCBI Taxonomy" id="3915"/>
    <lineage>
        <taxon>Eukaryota</taxon>
        <taxon>Viridiplantae</taxon>
        <taxon>Streptophyta</taxon>
        <taxon>Embryophyta</taxon>
        <taxon>Tracheophyta</taxon>
        <taxon>Spermatophyta</taxon>
        <taxon>Magnoliopsida</taxon>
        <taxon>eudicotyledons</taxon>
        <taxon>Gunneridae</taxon>
        <taxon>Pentapetalae</taxon>
        <taxon>rosids</taxon>
        <taxon>fabids</taxon>
        <taxon>Fabales</taxon>
        <taxon>Fabaceae</taxon>
        <taxon>Papilionoideae</taxon>
        <taxon>50 kb inversion clade</taxon>
        <taxon>NPAAA clade</taxon>
        <taxon>indigoferoid/millettioid clade</taxon>
        <taxon>Phaseoleae</taxon>
        <taxon>Vigna</taxon>
    </lineage>
</organism>
<dbReference type="GO" id="GO:0032934">
    <property type="term" value="F:sterol binding"/>
    <property type="evidence" value="ECO:0007669"/>
    <property type="project" value="TreeGrafter"/>
</dbReference>
<reference evidence="4 5" key="1">
    <citation type="journal article" date="2023" name="Life. Sci Alliance">
        <title>Evolutionary insights into 3D genome organization and epigenetic landscape of Vigna mungo.</title>
        <authorList>
            <person name="Junaid A."/>
            <person name="Singh B."/>
            <person name="Bhatia S."/>
        </authorList>
    </citation>
    <scope>NUCLEOTIDE SEQUENCE [LARGE SCALE GENOMIC DNA]</scope>
    <source>
        <strain evidence="4">Urdbean</strain>
    </source>
</reference>
<evidence type="ECO:0000313" key="5">
    <source>
        <dbReference type="Proteomes" id="UP001374535"/>
    </source>
</evidence>
<sequence length="110" mass="12007">MAILGIQLNAVSVVNPIMVIWIAVEFCVHIVHAFTSMGSSEMDKAPKEKESKTPPPMSQEQSSTTATGTINSDWPGFQAYSPIPPHSFLASSPQAHPYMWGPGNTYVRFV</sequence>
<feature type="compositionally biased region" description="Basic and acidic residues" evidence="1">
    <location>
        <begin position="41"/>
        <end position="52"/>
    </location>
</feature>
<keyword evidence="5" id="KW-1185">Reference proteome</keyword>
<dbReference type="AlphaFoldDB" id="A0AAQ3S4Z5"/>
<name>A0AAQ3S4Z5_VIGMU</name>
<dbReference type="Proteomes" id="UP001374535">
    <property type="component" value="Chromosome 3"/>
</dbReference>
<protein>
    <recommendedName>
        <fullName evidence="3">G-box binding protein multifunctional mosaic region domain-containing protein</fullName>
    </recommendedName>
</protein>
<keyword evidence="2" id="KW-1133">Transmembrane helix</keyword>
<evidence type="ECO:0000313" key="4">
    <source>
        <dbReference type="EMBL" id="WVZ16563.1"/>
    </source>
</evidence>
<dbReference type="GO" id="GO:0016020">
    <property type="term" value="C:membrane"/>
    <property type="evidence" value="ECO:0007669"/>
    <property type="project" value="TreeGrafter"/>
</dbReference>
<proteinExistence type="predicted"/>
<feature type="transmembrane region" description="Helical" evidence="2">
    <location>
        <begin position="13"/>
        <end position="34"/>
    </location>
</feature>
<accession>A0AAQ3S4Z5</accession>
<dbReference type="GO" id="GO:0015918">
    <property type="term" value="P:sterol transport"/>
    <property type="evidence" value="ECO:0007669"/>
    <property type="project" value="TreeGrafter"/>
</dbReference>
<dbReference type="Pfam" id="PF07777">
    <property type="entry name" value="MFMR"/>
    <property type="match status" value="1"/>
</dbReference>
<dbReference type="InterPro" id="IPR012900">
    <property type="entry name" value="MFMR"/>
</dbReference>
<dbReference type="EMBL" id="CP144698">
    <property type="protein sequence ID" value="WVZ16563.1"/>
    <property type="molecule type" value="Genomic_DNA"/>
</dbReference>
<dbReference type="PANTHER" id="PTHR45727:SF8">
    <property type="entry name" value="PATCHED FAMILY PROTEIN"/>
    <property type="match status" value="1"/>
</dbReference>